<feature type="compositionally biased region" description="Basic and acidic residues" evidence="1">
    <location>
        <begin position="60"/>
        <end position="100"/>
    </location>
</feature>
<keyword evidence="3" id="KW-1185">Reference proteome</keyword>
<dbReference type="EMBL" id="QJKJ01003183">
    <property type="protein sequence ID" value="RDX99636.1"/>
    <property type="molecule type" value="Genomic_DNA"/>
</dbReference>
<comment type="caution">
    <text evidence="2">The sequence shown here is derived from an EMBL/GenBank/DDBJ whole genome shotgun (WGS) entry which is preliminary data.</text>
</comment>
<protein>
    <submittedName>
        <fullName evidence="2">Uncharacterized protein</fullName>
    </submittedName>
</protein>
<accession>A0A371HA76</accession>
<organism evidence="2 3">
    <name type="scientific">Mucuna pruriens</name>
    <name type="common">Velvet bean</name>
    <name type="synonym">Dolichos pruriens</name>
    <dbReference type="NCBI Taxonomy" id="157652"/>
    <lineage>
        <taxon>Eukaryota</taxon>
        <taxon>Viridiplantae</taxon>
        <taxon>Streptophyta</taxon>
        <taxon>Embryophyta</taxon>
        <taxon>Tracheophyta</taxon>
        <taxon>Spermatophyta</taxon>
        <taxon>Magnoliopsida</taxon>
        <taxon>eudicotyledons</taxon>
        <taxon>Gunneridae</taxon>
        <taxon>Pentapetalae</taxon>
        <taxon>rosids</taxon>
        <taxon>fabids</taxon>
        <taxon>Fabales</taxon>
        <taxon>Fabaceae</taxon>
        <taxon>Papilionoideae</taxon>
        <taxon>50 kb inversion clade</taxon>
        <taxon>NPAAA clade</taxon>
        <taxon>indigoferoid/millettioid clade</taxon>
        <taxon>Phaseoleae</taxon>
        <taxon>Mucuna</taxon>
    </lineage>
</organism>
<feature type="region of interest" description="Disordered" evidence="1">
    <location>
        <begin position="58"/>
        <end position="100"/>
    </location>
</feature>
<reference evidence="2" key="1">
    <citation type="submission" date="2018-05" db="EMBL/GenBank/DDBJ databases">
        <title>Draft genome of Mucuna pruriens seed.</title>
        <authorList>
            <person name="Nnadi N.E."/>
            <person name="Vos R."/>
            <person name="Hasami M.H."/>
            <person name="Devisetty U.K."/>
            <person name="Aguiy J.C."/>
        </authorList>
    </citation>
    <scope>NUCLEOTIDE SEQUENCE [LARGE SCALE GENOMIC DNA]</scope>
    <source>
        <strain evidence="2">JCA_2017</strain>
    </source>
</reference>
<proteinExistence type="predicted"/>
<evidence type="ECO:0000313" key="2">
    <source>
        <dbReference type="EMBL" id="RDX99636.1"/>
    </source>
</evidence>
<feature type="non-terminal residue" evidence="2">
    <location>
        <position position="1"/>
    </location>
</feature>
<evidence type="ECO:0000256" key="1">
    <source>
        <dbReference type="SAM" id="MobiDB-lite"/>
    </source>
</evidence>
<sequence length="118" mass="13803">MNIKKELGEQLDEMVKGLDLVQKDTQSVNAKVEALGKDKEKRPKVAFIHNCEGSFEEGNYSERSRSSLSSRGERCERIERHERVDRQDRHGTRREEPRMEELDLSKVVDISVRRYKEG</sequence>
<evidence type="ECO:0000313" key="3">
    <source>
        <dbReference type="Proteomes" id="UP000257109"/>
    </source>
</evidence>
<gene>
    <name evidence="2" type="ORF">CR513_17287</name>
</gene>
<dbReference type="Proteomes" id="UP000257109">
    <property type="component" value="Unassembled WGS sequence"/>
</dbReference>
<name>A0A371HA76_MUCPR</name>
<dbReference type="AlphaFoldDB" id="A0A371HA76"/>